<dbReference type="NCBIfam" id="NF006020">
    <property type="entry name" value="PRK08162.1"/>
    <property type="match status" value="1"/>
</dbReference>
<dbReference type="RefSeq" id="WP_245903334.1">
    <property type="nucleotide sequence ID" value="NZ_QKYU01000008.1"/>
</dbReference>
<protein>
    <recommendedName>
        <fullName evidence="7">3-methylmercaptopropionyl-CoA ligase</fullName>
        <ecNumber evidence="6">6.2.1.44</ecNumber>
    </recommendedName>
</protein>
<gene>
    <name evidence="10" type="ORF">C8P66_10890</name>
</gene>
<dbReference type="Gene3D" id="3.40.50.12780">
    <property type="entry name" value="N-terminal domain of ligase-like"/>
    <property type="match status" value="1"/>
</dbReference>
<evidence type="ECO:0000313" key="10">
    <source>
        <dbReference type="EMBL" id="PZW46811.1"/>
    </source>
</evidence>
<feature type="domain" description="AMP-binding enzyme C-terminal" evidence="9">
    <location>
        <begin position="445"/>
        <end position="521"/>
    </location>
</feature>
<keyword evidence="11" id="KW-1185">Reference proteome</keyword>
<name>A0A2W7IM21_9PROT</name>
<dbReference type="EMBL" id="QKYU01000008">
    <property type="protein sequence ID" value="PZW46811.1"/>
    <property type="molecule type" value="Genomic_DNA"/>
</dbReference>
<proteinExistence type="inferred from homology"/>
<evidence type="ECO:0000259" key="9">
    <source>
        <dbReference type="Pfam" id="PF13193"/>
    </source>
</evidence>
<dbReference type="GO" id="GO:0016874">
    <property type="term" value="F:ligase activity"/>
    <property type="evidence" value="ECO:0007669"/>
    <property type="project" value="UniProtKB-KW"/>
</dbReference>
<dbReference type="InterPro" id="IPR000873">
    <property type="entry name" value="AMP-dep_synth/lig_dom"/>
</dbReference>
<evidence type="ECO:0000256" key="7">
    <source>
        <dbReference type="ARBA" id="ARBA00067668"/>
    </source>
</evidence>
<evidence type="ECO:0000256" key="6">
    <source>
        <dbReference type="ARBA" id="ARBA00066616"/>
    </source>
</evidence>
<dbReference type="InterPro" id="IPR045851">
    <property type="entry name" value="AMP-bd_C_sf"/>
</dbReference>
<evidence type="ECO:0000256" key="4">
    <source>
        <dbReference type="ARBA" id="ARBA00023098"/>
    </source>
</evidence>
<dbReference type="FunFam" id="3.30.300.30:FF:000008">
    <property type="entry name" value="2,3-dihydroxybenzoate-AMP ligase"/>
    <property type="match status" value="1"/>
</dbReference>
<evidence type="ECO:0000256" key="2">
    <source>
        <dbReference type="ARBA" id="ARBA00022598"/>
    </source>
</evidence>
<evidence type="ECO:0000256" key="3">
    <source>
        <dbReference type="ARBA" id="ARBA00022832"/>
    </source>
</evidence>
<comment type="catalytic activity">
    <reaction evidence="5">
        <text>3-(methylsulfanyl)propanoate + ATP + CoA = 3-(methylsulfanyl)propanoyl-CoA + AMP + diphosphate</text>
        <dbReference type="Rhea" id="RHEA:43052"/>
        <dbReference type="ChEBI" id="CHEBI:30616"/>
        <dbReference type="ChEBI" id="CHEBI:33019"/>
        <dbReference type="ChEBI" id="CHEBI:49016"/>
        <dbReference type="ChEBI" id="CHEBI:57287"/>
        <dbReference type="ChEBI" id="CHEBI:82815"/>
        <dbReference type="ChEBI" id="CHEBI:456215"/>
        <dbReference type="EC" id="6.2.1.44"/>
    </reaction>
    <physiologicalReaction direction="left-to-right" evidence="5">
        <dbReference type="Rhea" id="RHEA:43053"/>
    </physiologicalReaction>
</comment>
<dbReference type="Pfam" id="PF00501">
    <property type="entry name" value="AMP-binding"/>
    <property type="match status" value="1"/>
</dbReference>
<dbReference type="CDD" id="cd12118">
    <property type="entry name" value="ttLC_FACS_AEE21_like"/>
    <property type="match status" value="1"/>
</dbReference>
<reference evidence="10 11" key="1">
    <citation type="submission" date="2018-06" db="EMBL/GenBank/DDBJ databases">
        <title>Genomic Encyclopedia of Archaeal and Bacterial Type Strains, Phase II (KMG-II): from individual species to whole genera.</title>
        <authorList>
            <person name="Goeker M."/>
        </authorList>
    </citation>
    <scope>NUCLEOTIDE SEQUENCE [LARGE SCALE GENOMIC DNA]</scope>
    <source>
        <strain evidence="10 11">DSM 24525</strain>
    </source>
</reference>
<organism evidence="10 11">
    <name type="scientific">Humitalea rosea</name>
    <dbReference type="NCBI Taxonomy" id="990373"/>
    <lineage>
        <taxon>Bacteria</taxon>
        <taxon>Pseudomonadati</taxon>
        <taxon>Pseudomonadota</taxon>
        <taxon>Alphaproteobacteria</taxon>
        <taxon>Acetobacterales</taxon>
        <taxon>Roseomonadaceae</taxon>
        <taxon>Humitalea</taxon>
    </lineage>
</organism>
<dbReference type="InterPro" id="IPR025110">
    <property type="entry name" value="AMP-bd_C"/>
</dbReference>
<dbReference type="AlphaFoldDB" id="A0A2W7IM21"/>
<keyword evidence="3" id="KW-0276">Fatty acid metabolism</keyword>
<dbReference type="Pfam" id="PF13193">
    <property type="entry name" value="AMP-binding_C"/>
    <property type="match status" value="1"/>
</dbReference>
<dbReference type="EC" id="6.2.1.44" evidence="6"/>
<keyword evidence="4" id="KW-0443">Lipid metabolism</keyword>
<evidence type="ECO:0000256" key="1">
    <source>
        <dbReference type="ARBA" id="ARBA00006432"/>
    </source>
</evidence>
<dbReference type="PANTHER" id="PTHR43859">
    <property type="entry name" value="ACYL-ACTIVATING ENZYME"/>
    <property type="match status" value="1"/>
</dbReference>
<dbReference type="InterPro" id="IPR042099">
    <property type="entry name" value="ANL_N_sf"/>
</dbReference>
<evidence type="ECO:0000259" key="8">
    <source>
        <dbReference type="Pfam" id="PF00501"/>
    </source>
</evidence>
<dbReference type="GO" id="GO:0006631">
    <property type="term" value="P:fatty acid metabolic process"/>
    <property type="evidence" value="ECO:0007669"/>
    <property type="project" value="UniProtKB-KW"/>
</dbReference>
<dbReference type="SUPFAM" id="SSF56801">
    <property type="entry name" value="Acetyl-CoA synthetase-like"/>
    <property type="match status" value="1"/>
</dbReference>
<comment type="similarity">
    <text evidence="1">Belongs to the ATP-dependent AMP-binding enzyme family.</text>
</comment>
<accession>A0A2W7IM21</accession>
<dbReference type="Proteomes" id="UP000249688">
    <property type="component" value="Unassembled WGS sequence"/>
</dbReference>
<keyword evidence="2" id="KW-0436">Ligase</keyword>
<dbReference type="Gene3D" id="3.30.300.30">
    <property type="match status" value="1"/>
</dbReference>
<evidence type="ECO:0000256" key="5">
    <source>
        <dbReference type="ARBA" id="ARBA00051915"/>
    </source>
</evidence>
<sequence>MADRTANHVPLSPISFLRRAAEAWPDRTAVIHGDLRRSYAEVFARCRRLASALRGAGIGPGDTVAVLAPNGPELLEAHFGVPAAGAVLNAINTRVDAATLALILRHGEAKLLIADREWGAVVRAALALLAAPPVLIEIDDPAAPGHPPLAATSYEALLEAGDPAFPWTPPEDETAAIALNYTSGTVGDPKGVLYSHRGAYLNAMGNALTFGLGPRSVYLWTLPMFHCNGWSYPWAVTAAGGMHVCLRKVEAAAIYRLVAQHKVSHFCAAPVVLGMLARAPAAERTAFDHPVQIATGGAAPPSAVIEAMEAAGFGVTHLYGLTETYGPSLFCAWQEAWDGLGVVARSRLMARQGVPLLTLEEAMVADPDTMRELPCDGVSLGEIMIRGNTVMTGYLKAPEATARAFAGGWFHTGDLAVRHPDGYIEVKDRSKDIIISGGENISSLEVEEVLHRHPLVLEAAVVARPDDVWGESPCAFVSIRPEDAEALDAEAVIAWCRENLARYKVPRSVVFGPLPRTATGKVQKNVLRDQARELPS</sequence>
<evidence type="ECO:0000313" key="11">
    <source>
        <dbReference type="Proteomes" id="UP000249688"/>
    </source>
</evidence>
<comment type="caution">
    <text evidence="10">The sequence shown here is derived from an EMBL/GenBank/DDBJ whole genome shotgun (WGS) entry which is preliminary data.</text>
</comment>
<dbReference type="PANTHER" id="PTHR43859:SF4">
    <property type="entry name" value="BUTANOATE--COA LIGASE AAE1-RELATED"/>
    <property type="match status" value="1"/>
</dbReference>
<feature type="domain" description="AMP-dependent synthetase/ligase" evidence="8">
    <location>
        <begin position="17"/>
        <end position="395"/>
    </location>
</feature>